<dbReference type="HOGENOM" id="CLU_1015432_0_0_12"/>
<reference evidence="2 3" key="1">
    <citation type="submission" date="2012-06" db="EMBL/GenBank/DDBJ databases">
        <title>The complete chromosome of genome of Turneriella parva DSM 21527.</title>
        <authorList>
            <consortium name="US DOE Joint Genome Institute (JGI-PGF)"/>
            <person name="Lucas S."/>
            <person name="Han J."/>
            <person name="Lapidus A."/>
            <person name="Bruce D."/>
            <person name="Goodwin L."/>
            <person name="Pitluck S."/>
            <person name="Peters L."/>
            <person name="Kyrpides N."/>
            <person name="Mavromatis K."/>
            <person name="Ivanova N."/>
            <person name="Mikhailova N."/>
            <person name="Chertkov O."/>
            <person name="Detter J.C."/>
            <person name="Tapia R."/>
            <person name="Han C."/>
            <person name="Land M."/>
            <person name="Hauser L."/>
            <person name="Markowitz V."/>
            <person name="Cheng J.-F."/>
            <person name="Hugenholtz P."/>
            <person name="Woyke T."/>
            <person name="Wu D."/>
            <person name="Gronow S."/>
            <person name="Wellnitz S."/>
            <person name="Brambilla E."/>
            <person name="Klenk H.-P."/>
            <person name="Eisen J.A."/>
        </authorList>
    </citation>
    <scope>NUCLEOTIDE SEQUENCE [LARGE SCALE GENOMIC DNA]</scope>
    <source>
        <strain evidence="3">ATCC BAA-1111 / DSM 21527 / NCTC 11395 / H</strain>
    </source>
</reference>
<proteinExistence type="predicted"/>
<sequence length="274" mass="28585">MRNLILSTAVVALVAVGCGDKKDQTSLDSAKFTYVKGDVLVSGKPATLGQTVSKDATIEVKNNSMAVLQFSSSASITLKANSVLSIANLSKNESGKPVIELSQSSGASFSKIAKGQSEFSIKTPTAVAGVRGTSFELTVGNGKTTQIKLLEGKVAVIKATEGQTAEAIKEELAKADTVEIAPVSGKVVVPESVEKYATGAATSASLTDAAKPEVKKLTLADIKAKYGRIAKIQTKNGKEYVGYFNQQGAEMTIQTVDGQVRVPVANVQKVTPMN</sequence>
<feature type="domain" description="FecR protein" evidence="1">
    <location>
        <begin position="57"/>
        <end position="154"/>
    </location>
</feature>
<dbReference type="Pfam" id="PF04773">
    <property type="entry name" value="FecR"/>
    <property type="match status" value="1"/>
</dbReference>
<protein>
    <submittedName>
        <fullName evidence="2">FecR family protein</fullName>
    </submittedName>
</protein>
<dbReference type="AlphaFoldDB" id="I4B8N3"/>
<gene>
    <name evidence="2" type="ordered locus">Turpa_3001</name>
</gene>
<dbReference type="Gene3D" id="2.60.120.1440">
    <property type="match status" value="1"/>
</dbReference>
<evidence type="ECO:0000313" key="3">
    <source>
        <dbReference type="Proteomes" id="UP000006048"/>
    </source>
</evidence>
<organism evidence="2 3">
    <name type="scientific">Turneriella parva (strain ATCC BAA-1111 / DSM 21527 / NCTC 11395 / H)</name>
    <name type="common">Leptospira parva</name>
    <dbReference type="NCBI Taxonomy" id="869212"/>
    <lineage>
        <taxon>Bacteria</taxon>
        <taxon>Pseudomonadati</taxon>
        <taxon>Spirochaetota</taxon>
        <taxon>Spirochaetia</taxon>
        <taxon>Leptospirales</taxon>
        <taxon>Leptospiraceae</taxon>
        <taxon>Turneriella</taxon>
    </lineage>
</organism>
<dbReference type="OrthoDB" id="342847at2"/>
<dbReference type="KEGG" id="tpx:Turpa_3001"/>
<dbReference type="EMBL" id="CP002959">
    <property type="protein sequence ID" value="AFM13640.1"/>
    <property type="molecule type" value="Genomic_DNA"/>
</dbReference>
<dbReference type="PANTHER" id="PTHR38731">
    <property type="entry name" value="LIPL45-RELATED LIPOPROTEIN-RELATED"/>
    <property type="match status" value="1"/>
</dbReference>
<dbReference type="Proteomes" id="UP000006048">
    <property type="component" value="Chromosome"/>
</dbReference>
<evidence type="ECO:0000313" key="2">
    <source>
        <dbReference type="EMBL" id="AFM13640.1"/>
    </source>
</evidence>
<dbReference type="PROSITE" id="PS51257">
    <property type="entry name" value="PROKAR_LIPOPROTEIN"/>
    <property type="match status" value="1"/>
</dbReference>
<dbReference type="InterPro" id="IPR006860">
    <property type="entry name" value="FecR"/>
</dbReference>
<keyword evidence="3" id="KW-1185">Reference proteome</keyword>
<name>I4B8N3_TURPD</name>
<dbReference type="RefSeq" id="WP_014804141.1">
    <property type="nucleotide sequence ID" value="NC_018020.1"/>
</dbReference>
<evidence type="ECO:0000259" key="1">
    <source>
        <dbReference type="Pfam" id="PF04773"/>
    </source>
</evidence>
<accession>I4B8N3</accession>